<dbReference type="OrthoDB" id="918082at2"/>
<evidence type="ECO:0000256" key="1">
    <source>
        <dbReference type="SAM" id="SignalP"/>
    </source>
</evidence>
<evidence type="ECO:0000313" key="2">
    <source>
        <dbReference type="EMBL" id="TCZ67495.1"/>
    </source>
</evidence>
<reference evidence="2 3" key="1">
    <citation type="submission" date="2019-03" db="EMBL/GenBank/DDBJ databases">
        <authorList>
            <person name="Kim M.K.M."/>
        </authorList>
    </citation>
    <scope>NUCLEOTIDE SEQUENCE [LARGE SCALE GENOMIC DNA]</scope>
    <source>
        <strain evidence="2 3">17J68-15</strain>
    </source>
</reference>
<dbReference type="EMBL" id="SKFH01000034">
    <property type="protein sequence ID" value="TCZ67495.1"/>
    <property type="molecule type" value="Genomic_DNA"/>
</dbReference>
<keyword evidence="1" id="KW-0732">Signal</keyword>
<dbReference type="Proteomes" id="UP000295164">
    <property type="component" value="Unassembled WGS sequence"/>
</dbReference>
<dbReference type="RefSeq" id="WP_131853441.1">
    <property type="nucleotide sequence ID" value="NZ_SKFH01000034.1"/>
</dbReference>
<keyword evidence="3" id="KW-1185">Reference proteome</keyword>
<comment type="caution">
    <text evidence="2">The sequence shown here is derived from an EMBL/GenBank/DDBJ whole genome shotgun (WGS) entry which is preliminary data.</text>
</comment>
<protein>
    <recommendedName>
        <fullName evidence="4">DUF5723 domain-containing protein</fullName>
    </recommendedName>
</protein>
<organism evidence="2 3">
    <name type="scientific">Flaviaesturariibacter aridisoli</name>
    <dbReference type="NCBI Taxonomy" id="2545761"/>
    <lineage>
        <taxon>Bacteria</taxon>
        <taxon>Pseudomonadati</taxon>
        <taxon>Bacteroidota</taxon>
        <taxon>Chitinophagia</taxon>
        <taxon>Chitinophagales</taxon>
        <taxon>Chitinophagaceae</taxon>
        <taxon>Flaviaestuariibacter</taxon>
    </lineage>
</organism>
<feature type="signal peptide" evidence="1">
    <location>
        <begin position="1"/>
        <end position="22"/>
    </location>
</feature>
<sequence length="405" mass="44257">MAKSIIAALSLLTIAAAGQAQVKVDTTIKLDLLQAPVNPAFNILGISNTDIERPTDLTSFSASLQQASNNFTSFPNSYAAQVAPFLLRKDKYSLADFRGQKNAIPQSFLVSLGFTHQGPKGQENVDSLKTTKLGLGLKVSLIRPNWSEHTSALFDTLIQRQQRLKNVYTSVFERMSGQLWKKQDTLSGLERQGDLSDADRATFQRLVVEIGTLTTQLHNAAVQAADSSAAFQSLKNAAASFKSERIGFAVDLNSGFAMNFRQNNFDDAQLYRGGVWITAGFEGGNKRISALALLRYLYHPDTAFAGNVPNGIQYSTFDAGGKLLVPAMEGKFVFNVEAIYRSVLKKNVLDPSWRVVLNTEYDLGLNKKLTFAFGRDFDGTVTKGGNLVAAINFIAGFGSERKISK</sequence>
<evidence type="ECO:0000313" key="3">
    <source>
        <dbReference type="Proteomes" id="UP000295164"/>
    </source>
</evidence>
<evidence type="ECO:0008006" key="4">
    <source>
        <dbReference type="Google" id="ProtNLM"/>
    </source>
</evidence>
<gene>
    <name evidence="2" type="ORF">E0486_15560</name>
</gene>
<proteinExistence type="predicted"/>
<name>A0A4R4DVE5_9BACT</name>
<feature type="chain" id="PRO_5020266149" description="DUF5723 domain-containing protein" evidence="1">
    <location>
        <begin position="23"/>
        <end position="405"/>
    </location>
</feature>
<accession>A0A4R4DVE5</accession>
<dbReference type="AlphaFoldDB" id="A0A4R4DVE5"/>